<evidence type="ECO:0000313" key="3">
    <source>
        <dbReference type="Proteomes" id="UP001367771"/>
    </source>
</evidence>
<name>A0ABU8H796_9SPHN</name>
<comment type="caution">
    <text evidence="2">The sequence shown here is derived from an EMBL/GenBank/DDBJ whole genome shotgun (WGS) entry which is preliminary data.</text>
</comment>
<gene>
    <name evidence="2" type="ORF">V8201_17720</name>
</gene>
<feature type="compositionally biased region" description="Polar residues" evidence="1">
    <location>
        <begin position="1"/>
        <end position="12"/>
    </location>
</feature>
<accession>A0ABU8H796</accession>
<dbReference type="EMBL" id="JBBBDM010000016">
    <property type="protein sequence ID" value="MEI5688935.1"/>
    <property type="molecule type" value="Genomic_DNA"/>
</dbReference>
<protein>
    <submittedName>
        <fullName evidence="2">Uncharacterized protein</fullName>
    </submittedName>
</protein>
<dbReference type="Proteomes" id="UP001367771">
    <property type="component" value="Unassembled WGS sequence"/>
</dbReference>
<feature type="region of interest" description="Disordered" evidence="1">
    <location>
        <begin position="1"/>
        <end position="20"/>
    </location>
</feature>
<keyword evidence="3" id="KW-1185">Reference proteome</keyword>
<sequence>MHRFSSSMSSGKFATGAVPEQTSNTPWVKLRLRTIGVGIAVRRIAAAAGFDVPAWGLKRLIAKVGKRSGSLSSGFWVSAGAKRAAALDQLKTFGVIDAADSFCQDPPFDRCCQCKVATHHAELCHLSVMPRTESRHKFFSIQIRASAI</sequence>
<reference evidence="2 3" key="1">
    <citation type="journal article" date="2013" name="Int. J. Syst. Evol. Microbiol.">
        <title>Sphingomonas kyungheensis sp. nov., a bacterium with ginsenoside-converting activity isolated from soil of a ginseng field.</title>
        <authorList>
            <person name="Son H.M."/>
            <person name="Yang J.E."/>
            <person name="Park Y."/>
            <person name="Han C.K."/>
            <person name="Kim S.G."/>
            <person name="Kook M."/>
            <person name="Yi T.H."/>
        </authorList>
    </citation>
    <scope>NUCLEOTIDE SEQUENCE [LARGE SCALE GENOMIC DNA]</scope>
    <source>
        <strain evidence="2 3">LMG 26582</strain>
    </source>
</reference>
<organism evidence="2 3">
    <name type="scientific">Sphingomonas kyungheensis</name>
    <dbReference type="NCBI Taxonomy" id="1069987"/>
    <lineage>
        <taxon>Bacteria</taxon>
        <taxon>Pseudomonadati</taxon>
        <taxon>Pseudomonadota</taxon>
        <taxon>Alphaproteobacteria</taxon>
        <taxon>Sphingomonadales</taxon>
        <taxon>Sphingomonadaceae</taxon>
        <taxon>Sphingomonas</taxon>
    </lineage>
</organism>
<evidence type="ECO:0000313" key="2">
    <source>
        <dbReference type="EMBL" id="MEI5688935.1"/>
    </source>
</evidence>
<proteinExistence type="predicted"/>
<evidence type="ECO:0000256" key="1">
    <source>
        <dbReference type="SAM" id="MobiDB-lite"/>
    </source>
</evidence>